<keyword evidence="3" id="KW-1185">Reference proteome</keyword>
<evidence type="ECO:0000313" key="3">
    <source>
        <dbReference type="Proteomes" id="UP000016666"/>
    </source>
</evidence>
<dbReference type="Proteomes" id="UP000016666">
    <property type="component" value="Chromosome 5"/>
</dbReference>
<feature type="coiled-coil region" evidence="1">
    <location>
        <begin position="61"/>
        <end position="88"/>
    </location>
</feature>
<accession>A0A493TH01</accession>
<evidence type="ECO:0008006" key="4">
    <source>
        <dbReference type="Google" id="ProtNLM"/>
    </source>
</evidence>
<reference evidence="2" key="2">
    <citation type="submission" date="2025-08" db="UniProtKB">
        <authorList>
            <consortium name="Ensembl"/>
        </authorList>
    </citation>
    <scope>IDENTIFICATION</scope>
</reference>
<dbReference type="AlphaFoldDB" id="A0A493TH01"/>
<dbReference type="STRING" id="8840.ENSAPLP00000025119"/>
<dbReference type="Pfam" id="PF15818">
    <property type="entry name" value="CCDC73"/>
    <property type="match status" value="1"/>
</dbReference>
<sequence length="244" mass="28794">MDEDFKPQTLDSNLQSPSETLISIRLLDFKTSLLEAIEELRIRRETEINYEDQISKIVVEKQELEWQKETLQHQTDILQQQNKEAMAAFKKQLQARMFAMEEEKELKKVTTDLIRSKVTSQYRVGEENINLAPKEKQFQELQQKIRMEEAISKKVREENTQIKGEKLEILSSLQRVQELLQRITQTNIRMESELNALKEEYQVRFFLIRQAATICYVFFKSRAVKDICVLFRTFDLTSIAPSAP</sequence>
<dbReference type="PANTHER" id="PTHR28660:SF1">
    <property type="entry name" value="COILED-COIL DOMAIN-CONTAINING PROTEIN 73"/>
    <property type="match status" value="1"/>
</dbReference>
<dbReference type="InterPro" id="IPR031650">
    <property type="entry name" value="CCDC73"/>
</dbReference>
<dbReference type="PANTHER" id="PTHR28660">
    <property type="entry name" value="COILED-COIL DOMAIN-CONTAINING PROTEIN 73"/>
    <property type="match status" value="1"/>
</dbReference>
<dbReference type="Ensembl" id="ENSAPLT00000042407.1">
    <property type="protein sequence ID" value="ENSAPLP00000025119.1"/>
    <property type="gene ID" value="ENSAPLG00000022438.1"/>
</dbReference>
<keyword evidence="1" id="KW-0175">Coiled coil</keyword>
<dbReference type="GeneTree" id="ENSGT00940000164881"/>
<evidence type="ECO:0000256" key="1">
    <source>
        <dbReference type="SAM" id="Coils"/>
    </source>
</evidence>
<evidence type="ECO:0000313" key="2">
    <source>
        <dbReference type="Ensembl" id="ENSAPLP00000025119.1"/>
    </source>
</evidence>
<feature type="coiled-coil region" evidence="1">
    <location>
        <begin position="138"/>
        <end position="200"/>
    </location>
</feature>
<reference evidence="2" key="3">
    <citation type="submission" date="2025-09" db="UniProtKB">
        <authorList>
            <consortium name="Ensembl"/>
        </authorList>
    </citation>
    <scope>IDENTIFICATION</scope>
</reference>
<name>A0A493TH01_ANAPP</name>
<organism evidence="2 3">
    <name type="scientific">Anas platyrhynchos platyrhynchos</name>
    <name type="common">Northern mallard</name>
    <dbReference type="NCBI Taxonomy" id="8840"/>
    <lineage>
        <taxon>Eukaryota</taxon>
        <taxon>Metazoa</taxon>
        <taxon>Chordata</taxon>
        <taxon>Craniata</taxon>
        <taxon>Vertebrata</taxon>
        <taxon>Euteleostomi</taxon>
        <taxon>Archelosauria</taxon>
        <taxon>Archosauria</taxon>
        <taxon>Dinosauria</taxon>
        <taxon>Saurischia</taxon>
        <taxon>Theropoda</taxon>
        <taxon>Coelurosauria</taxon>
        <taxon>Aves</taxon>
        <taxon>Neognathae</taxon>
        <taxon>Galloanserae</taxon>
        <taxon>Anseriformes</taxon>
        <taxon>Anatidae</taxon>
        <taxon>Anatinae</taxon>
        <taxon>Anas</taxon>
    </lineage>
</organism>
<proteinExistence type="predicted"/>
<protein>
    <recommendedName>
        <fullName evidence="4">Coiled-coil domain containing 73</fullName>
    </recommendedName>
</protein>
<reference evidence="2 3" key="1">
    <citation type="submission" date="2017-10" db="EMBL/GenBank/DDBJ databases">
        <title>A new Pekin duck reference genome.</title>
        <authorList>
            <person name="Hou Z.-C."/>
            <person name="Zhou Z.-K."/>
            <person name="Zhu F."/>
            <person name="Hou S.-S."/>
        </authorList>
    </citation>
    <scope>NUCLEOTIDE SEQUENCE [LARGE SCALE GENOMIC DNA]</scope>
</reference>